<keyword evidence="5" id="KW-1185">Reference proteome</keyword>
<dbReference type="GO" id="GO:0003676">
    <property type="term" value="F:nucleic acid binding"/>
    <property type="evidence" value="ECO:0007669"/>
    <property type="project" value="InterPro"/>
</dbReference>
<dbReference type="Proteomes" id="UP001497516">
    <property type="component" value="Chromosome 10"/>
</dbReference>
<feature type="compositionally biased region" description="Basic and acidic residues" evidence="2">
    <location>
        <begin position="352"/>
        <end position="361"/>
    </location>
</feature>
<evidence type="ECO:0000313" key="5">
    <source>
        <dbReference type="Proteomes" id="UP001497516"/>
    </source>
</evidence>
<dbReference type="InterPro" id="IPR040256">
    <property type="entry name" value="At4g02000-like"/>
</dbReference>
<dbReference type="EMBL" id="OZ034814">
    <property type="protein sequence ID" value="CAL1362247.1"/>
    <property type="molecule type" value="Genomic_DNA"/>
</dbReference>
<name>A0AAV2CZS5_9ROSI</name>
<dbReference type="AlphaFoldDB" id="A0AAV2CZS5"/>
<evidence type="ECO:0000259" key="3">
    <source>
        <dbReference type="PROSITE" id="PS50158"/>
    </source>
</evidence>
<dbReference type="PANTHER" id="PTHR31286:SF99">
    <property type="entry name" value="DUF4283 DOMAIN-CONTAINING PROTEIN"/>
    <property type="match status" value="1"/>
</dbReference>
<evidence type="ECO:0000313" key="4">
    <source>
        <dbReference type="EMBL" id="CAL1362247.1"/>
    </source>
</evidence>
<feature type="domain" description="CCHC-type" evidence="3">
    <location>
        <begin position="237"/>
        <end position="251"/>
    </location>
</feature>
<accession>A0AAV2CZS5</accession>
<reference evidence="4 5" key="1">
    <citation type="submission" date="2024-04" db="EMBL/GenBank/DDBJ databases">
        <authorList>
            <person name="Fracassetti M."/>
        </authorList>
    </citation>
    <scope>NUCLEOTIDE SEQUENCE [LARGE SCALE GENOMIC DNA]</scope>
</reference>
<keyword evidence="1" id="KW-0863">Zinc-finger</keyword>
<protein>
    <recommendedName>
        <fullName evidence="3">CCHC-type domain-containing protein</fullName>
    </recommendedName>
</protein>
<dbReference type="InterPro" id="IPR025558">
    <property type="entry name" value="DUF4283"/>
</dbReference>
<feature type="compositionally biased region" description="Polar residues" evidence="2">
    <location>
        <begin position="341"/>
        <end position="351"/>
    </location>
</feature>
<dbReference type="GO" id="GO:0008270">
    <property type="term" value="F:zinc ion binding"/>
    <property type="evidence" value="ECO:0007669"/>
    <property type="project" value="UniProtKB-KW"/>
</dbReference>
<dbReference type="Pfam" id="PF14111">
    <property type="entry name" value="DUF4283"/>
    <property type="match status" value="1"/>
</dbReference>
<keyword evidence="1" id="KW-0479">Metal-binding</keyword>
<keyword evidence="1" id="KW-0862">Zinc</keyword>
<dbReference type="InterPro" id="IPR001878">
    <property type="entry name" value="Znf_CCHC"/>
</dbReference>
<feature type="compositionally biased region" description="Polar residues" evidence="2">
    <location>
        <begin position="446"/>
        <end position="461"/>
    </location>
</feature>
<evidence type="ECO:0000256" key="2">
    <source>
        <dbReference type="SAM" id="MobiDB-lite"/>
    </source>
</evidence>
<proteinExistence type="predicted"/>
<gene>
    <name evidence="4" type="ORF">LTRI10_LOCUS9368</name>
</gene>
<feature type="region of interest" description="Disordered" evidence="2">
    <location>
        <begin position="341"/>
        <end position="503"/>
    </location>
</feature>
<dbReference type="SMART" id="SM00343">
    <property type="entry name" value="ZnF_C2HC"/>
    <property type="match status" value="1"/>
</dbReference>
<dbReference type="PROSITE" id="PS50158">
    <property type="entry name" value="ZF_CCHC"/>
    <property type="match status" value="1"/>
</dbReference>
<dbReference type="InterPro" id="IPR036875">
    <property type="entry name" value="Znf_CCHC_sf"/>
</dbReference>
<organism evidence="4 5">
    <name type="scientific">Linum trigynum</name>
    <dbReference type="NCBI Taxonomy" id="586398"/>
    <lineage>
        <taxon>Eukaryota</taxon>
        <taxon>Viridiplantae</taxon>
        <taxon>Streptophyta</taxon>
        <taxon>Embryophyta</taxon>
        <taxon>Tracheophyta</taxon>
        <taxon>Spermatophyta</taxon>
        <taxon>Magnoliopsida</taxon>
        <taxon>eudicotyledons</taxon>
        <taxon>Gunneridae</taxon>
        <taxon>Pentapetalae</taxon>
        <taxon>rosids</taxon>
        <taxon>fabids</taxon>
        <taxon>Malpighiales</taxon>
        <taxon>Linaceae</taxon>
        <taxon>Linum</taxon>
    </lineage>
</organism>
<evidence type="ECO:0000256" key="1">
    <source>
        <dbReference type="PROSITE-ProRule" id="PRU00047"/>
    </source>
</evidence>
<dbReference type="SUPFAM" id="SSF57756">
    <property type="entry name" value="Retrovirus zinc finger-like domains"/>
    <property type="match status" value="1"/>
</dbReference>
<feature type="compositionally biased region" description="Basic and acidic residues" evidence="2">
    <location>
        <begin position="486"/>
        <end position="503"/>
    </location>
</feature>
<sequence length="575" mass="62890">MAEKASSPPQPALKPQSFSYAKAVTGAGHLTSSKTQQWTPVGEHDLVPGFYNGEPALNLSPGFKEKLCAPWQKTLVVRLLGLRINYTTLCSRLRMLWRPIGSMEIMDLDDACYLVQLSNDQDYFKALTDGPWVIFDHYLAVQQWTPSFGVLDPLPKTIIVWIQLPRLKVHFYHKEILTSLGNLVGRTIKLDYHTLNRQRRKFDRLAVEVDLSKPLVPRIFLDGKWQMVEYENLPVVCFECGKIGHNATSCPMLCPVNTPSQLVITGGETPATPPTVADESNPGFGPWMLVTKKSRRNPRGALKKGKSESDFGAAVHGQYIKEGKDVAKVKESGVHISQVVTQRIPTHQRPNVQERKGEQSGKEGGGSLMARKDSHKGKGIIKEDNGHGILGPKPLHGNSKTNGPRPNIDYSRASTSAAVQGENGASLKASTKPASPKRGMPASPVVHTSQGPNGTNMQIISVQAPPKILQQPDPSQPTAGARTKSKKSDRLQVKKGTPVKDHPSKALQVWSPIKDRKSKSRAQMATLTLQEIHAWTNAAGENALAVHTKTVEMNTKEQHATTLAIAEGGSSPPVQ</sequence>
<dbReference type="PANTHER" id="PTHR31286">
    <property type="entry name" value="GLYCINE-RICH CELL WALL STRUCTURAL PROTEIN 1.8-LIKE"/>
    <property type="match status" value="1"/>
</dbReference>